<sequence length="210" mass="21567">MRPNLSVTLLGWLCAAADSVRGHSTVSVFLPEYEESDWAALRGSVISSDKSVTTYTVFCAEQAPSCRIAGDIPFIFTEGAHTLVYRGTDPGVLTAEFDCQLKEKTAATCTGSSSIGVSHRDGPLTGPTETVWTKTLTADDVTWGILTLSTPGPGSGSGPAATTPSGGNSLLAPATETSTATSGSGRILGEGERSLLAASLGALSVILWLA</sequence>
<evidence type="ECO:0000313" key="4">
    <source>
        <dbReference type="Proteomes" id="UP001302676"/>
    </source>
</evidence>
<proteinExistence type="predicted"/>
<dbReference type="RefSeq" id="XP_062636731.1">
    <property type="nucleotide sequence ID" value="XM_062777336.1"/>
</dbReference>
<organism evidence="3 4">
    <name type="scientific">Dichotomopilus funicola</name>
    <dbReference type="NCBI Taxonomy" id="1934379"/>
    <lineage>
        <taxon>Eukaryota</taxon>
        <taxon>Fungi</taxon>
        <taxon>Dikarya</taxon>
        <taxon>Ascomycota</taxon>
        <taxon>Pezizomycotina</taxon>
        <taxon>Sordariomycetes</taxon>
        <taxon>Sordariomycetidae</taxon>
        <taxon>Sordariales</taxon>
        <taxon>Chaetomiaceae</taxon>
        <taxon>Dichotomopilus</taxon>
    </lineage>
</organism>
<dbReference type="AlphaFoldDB" id="A0AAN6ZL73"/>
<evidence type="ECO:0000313" key="3">
    <source>
        <dbReference type="EMBL" id="KAK4143360.1"/>
    </source>
</evidence>
<feature type="chain" id="PRO_5043018467" evidence="2">
    <location>
        <begin position="23"/>
        <end position="210"/>
    </location>
</feature>
<evidence type="ECO:0000256" key="1">
    <source>
        <dbReference type="SAM" id="MobiDB-lite"/>
    </source>
</evidence>
<reference evidence="3" key="2">
    <citation type="submission" date="2023-05" db="EMBL/GenBank/DDBJ databases">
        <authorList>
            <consortium name="Lawrence Berkeley National Laboratory"/>
            <person name="Steindorff A."/>
            <person name="Hensen N."/>
            <person name="Bonometti L."/>
            <person name="Westerberg I."/>
            <person name="Brannstrom I.O."/>
            <person name="Guillou S."/>
            <person name="Cros-Aarteil S."/>
            <person name="Calhoun S."/>
            <person name="Haridas S."/>
            <person name="Kuo A."/>
            <person name="Mondo S."/>
            <person name="Pangilinan J."/>
            <person name="Riley R."/>
            <person name="Labutti K."/>
            <person name="Andreopoulos B."/>
            <person name="Lipzen A."/>
            <person name="Chen C."/>
            <person name="Yanf M."/>
            <person name="Daum C."/>
            <person name="Ng V."/>
            <person name="Clum A."/>
            <person name="Ohm R."/>
            <person name="Martin F."/>
            <person name="Silar P."/>
            <person name="Natvig D."/>
            <person name="Lalanne C."/>
            <person name="Gautier V."/>
            <person name="Ament-Velasquez S.L."/>
            <person name="Kruys A."/>
            <person name="Hutchinson M.I."/>
            <person name="Powell A.J."/>
            <person name="Barry K."/>
            <person name="Miller A.N."/>
            <person name="Grigoriev I.V."/>
            <person name="Debuchy R."/>
            <person name="Gladieux P."/>
            <person name="Thoren M.H."/>
            <person name="Johannesson H."/>
        </authorList>
    </citation>
    <scope>NUCLEOTIDE SEQUENCE</scope>
    <source>
        <strain evidence="3">CBS 141.50</strain>
    </source>
</reference>
<feature type="signal peptide" evidence="2">
    <location>
        <begin position="1"/>
        <end position="22"/>
    </location>
</feature>
<dbReference type="EMBL" id="MU853587">
    <property type="protein sequence ID" value="KAK4143360.1"/>
    <property type="molecule type" value="Genomic_DNA"/>
</dbReference>
<dbReference type="GeneID" id="87813949"/>
<protein>
    <submittedName>
        <fullName evidence="3">Uncharacterized protein</fullName>
    </submittedName>
</protein>
<evidence type="ECO:0000256" key="2">
    <source>
        <dbReference type="SAM" id="SignalP"/>
    </source>
</evidence>
<keyword evidence="2" id="KW-0732">Signal</keyword>
<comment type="caution">
    <text evidence="3">The sequence shown here is derived from an EMBL/GenBank/DDBJ whole genome shotgun (WGS) entry which is preliminary data.</text>
</comment>
<dbReference type="PANTHER" id="PTHR40640:SF1">
    <property type="entry name" value="ANCHORED GLYCOPROTEIN, PUTATIVE (AFU_ORTHOLOGUE AFUA_8G04860)-RELATED"/>
    <property type="match status" value="1"/>
</dbReference>
<name>A0AAN6ZL73_9PEZI</name>
<feature type="compositionally biased region" description="Low complexity" evidence="1">
    <location>
        <begin position="149"/>
        <end position="185"/>
    </location>
</feature>
<keyword evidence="4" id="KW-1185">Reference proteome</keyword>
<dbReference type="Proteomes" id="UP001302676">
    <property type="component" value="Unassembled WGS sequence"/>
</dbReference>
<gene>
    <name evidence="3" type="ORF">C8A04DRAFT_12422</name>
</gene>
<accession>A0AAN6ZL73</accession>
<reference evidence="3" key="1">
    <citation type="journal article" date="2023" name="Mol. Phylogenet. Evol.">
        <title>Genome-scale phylogeny and comparative genomics of the fungal order Sordariales.</title>
        <authorList>
            <person name="Hensen N."/>
            <person name="Bonometti L."/>
            <person name="Westerberg I."/>
            <person name="Brannstrom I.O."/>
            <person name="Guillou S."/>
            <person name="Cros-Aarteil S."/>
            <person name="Calhoun S."/>
            <person name="Haridas S."/>
            <person name="Kuo A."/>
            <person name="Mondo S."/>
            <person name="Pangilinan J."/>
            <person name="Riley R."/>
            <person name="LaButti K."/>
            <person name="Andreopoulos B."/>
            <person name="Lipzen A."/>
            <person name="Chen C."/>
            <person name="Yan M."/>
            <person name="Daum C."/>
            <person name="Ng V."/>
            <person name="Clum A."/>
            <person name="Steindorff A."/>
            <person name="Ohm R.A."/>
            <person name="Martin F."/>
            <person name="Silar P."/>
            <person name="Natvig D.O."/>
            <person name="Lalanne C."/>
            <person name="Gautier V."/>
            <person name="Ament-Velasquez S.L."/>
            <person name="Kruys A."/>
            <person name="Hutchinson M.I."/>
            <person name="Powell A.J."/>
            <person name="Barry K."/>
            <person name="Miller A.N."/>
            <person name="Grigoriev I.V."/>
            <person name="Debuchy R."/>
            <person name="Gladieux P."/>
            <person name="Hiltunen Thoren M."/>
            <person name="Johannesson H."/>
        </authorList>
    </citation>
    <scope>NUCLEOTIDE SEQUENCE</scope>
    <source>
        <strain evidence="3">CBS 141.50</strain>
    </source>
</reference>
<feature type="region of interest" description="Disordered" evidence="1">
    <location>
        <begin position="149"/>
        <end position="187"/>
    </location>
</feature>
<dbReference type="PANTHER" id="PTHR40640">
    <property type="entry name" value="ANCHORED GLYCOPROTEIN, PUTATIVE (AFU_ORTHOLOGUE AFUA_8G04860)-RELATED"/>
    <property type="match status" value="1"/>
</dbReference>